<feature type="transmembrane region" description="Helical" evidence="1">
    <location>
        <begin position="349"/>
        <end position="367"/>
    </location>
</feature>
<dbReference type="EMBL" id="JAOTPO010000002">
    <property type="protein sequence ID" value="MDE5412542.1"/>
    <property type="molecule type" value="Genomic_DNA"/>
</dbReference>
<keyword evidence="1" id="KW-0812">Transmembrane</keyword>
<dbReference type="PANTHER" id="PTHR10900">
    <property type="entry name" value="PERIOSTIN-RELATED"/>
    <property type="match status" value="1"/>
</dbReference>
<comment type="caution">
    <text evidence="4">The sequence shown here is derived from an EMBL/GenBank/DDBJ whole genome shotgun (WGS) entry which is preliminary data.</text>
</comment>
<keyword evidence="5" id="KW-1185">Reference proteome</keyword>
<dbReference type="Proteomes" id="UP001148125">
    <property type="component" value="Unassembled WGS sequence"/>
</dbReference>
<dbReference type="PROSITE" id="PS50213">
    <property type="entry name" value="FAS1"/>
    <property type="match status" value="2"/>
</dbReference>
<proteinExistence type="predicted"/>
<name>A0ABT5VCT7_9BACI</name>
<dbReference type="InterPro" id="IPR036378">
    <property type="entry name" value="FAS1_dom_sf"/>
</dbReference>
<sequence length="375" mass="38978">MHKSKVFVMSLVFMLLMSMSMGMGVLADNHEGDDIVDTAVAADDFNTLVAAVQAADLVDALKAEGPFTVFAPTDEAFANLLDELGVTADELLASEDLTDILLYHVVEGKVMSTDLVDGMEATTLNGEKITITLNPVQVNGVNVVTPDVEASNGVIHVIDAVLLPASNEEAAEEDGTEEEATEEETSLVDIVETAAAAGSFETLLAAAQAAGLVDALKGEGPLTVFAPTDEAFAALLDELGVTAEELLANEDLADILLYHVVEGKVMSTDLVDGMEATTLNGEKVKITLNPVQVNDANVVTADVEASNGVIHVIDAVLLPGGDTDNGTNEGTAEAGDATPAIPQTSNNSVLIYIVLAALAGAVALFFIRKEKSARV</sequence>
<feature type="chain" id="PRO_5046664918" evidence="2">
    <location>
        <begin position="28"/>
        <end position="375"/>
    </location>
</feature>
<dbReference type="Gene3D" id="2.30.180.10">
    <property type="entry name" value="FAS1 domain"/>
    <property type="match status" value="2"/>
</dbReference>
<gene>
    <name evidence="4" type="ORF">N7Z68_04030</name>
</gene>
<dbReference type="SMART" id="SM00554">
    <property type="entry name" value="FAS1"/>
    <property type="match status" value="2"/>
</dbReference>
<accession>A0ABT5VCT7</accession>
<keyword evidence="1" id="KW-0472">Membrane</keyword>
<dbReference type="PANTHER" id="PTHR10900:SF77">
    <property type="entry name" value="FI19380P1"/>
    <property type="match status" value="1"/>
</dbReference>
<evidence type="ECO:0000313" key="5">
    <source>
        <dbReference type="Proteomes" id="UP001148125"/>
    </source>
</evidence>
<evidence type="ECO:0000256" key="1">
    <source>
        <dbReference type="SAM" id="Phobius"/>
    </source>
</evidence>
<keyword evidence="1" id="KW-1133">Transmembrane helix</keyword>
<keyword evidence="2" id="KW-0732">Signal</keyword>
<dbReference type="InterPro" id="IPR000782">
    <property type="entry name" value="FAS1_domain"/>
</dbReference>
<dbReference type="InterPro" id="IPR050904">
    <property type="entry name" value="Adhesion/Biosynth-related"/>
</dbReference>
<feature type="domain" description="FAS1" evidence="3">
    <location>
        <begin position="184"/>
        <end position="317"/>
    </location>
</feature>
<feature type="signal peptide" evidence="2">
    <location>
        <begin position="1"/>
        <end position="27"/>
    </location>
</feature>
<feature type="domain" description="FAS1" evidence="3">
    <location>
        <begin position="32"/>
        <end position="162"/>
    </location>
</feature>
<dbReference type="RefSeq" id="WP_275117174.1">
    <property type="nucleotide sequence ID" value="NZ_JAOTPO010000002.1"/>
</dbReference>
<reference evidence="4" key="1">
    <citation type="submission" date="2024-05" db="EMBL/GenBank/DDBJ databases">
        <title>Alkalihalobacillus sp. strain MEB203 novel alkaliphilic bacterium from Lonar Lake, India.</title>
        <authorList>
            <person name="Joshi A."/>
            <person name="Thite S."/>
            <person name="Mengade P."/>
        </authorList>
    </citation>
    <scope>NUCLEOTIDE SEQUENCE</scope>
    <source>
        <strain evidence="4">MEB 203</strain>
    </source>
</reference>
<evidence type="ECO:0000256" key="2">
    <source>
        <dbReference type="SAM" id="SignalP"/>
    </source>
</evidence>
<dbReference type="SUPFAM" id="SSF82153">
    <property type="entry name" value="FAS1 domain"/>
    <property type="match status" value="2"/>
</dbReference>
<dbReference type="Pfam" id="PF02469">
    <property type="entry name" value="Fasciclin"/>
    <property type="match status" value="2"/>
</dbReference>
<evidence type="ECO:0000313" key="4">
    <source>
        <dbReference type="EMBL" id="MDE5412542.1"/>
    </source>
</evidence>
<protein>
    <submittedName>
        <fullName evidence="4">Fasciclin domain-containing protein</fullName>
    </submittedName>
</protein>
<organism evidence="4 5">
    <name type="scientific">Alkalihalobacterium chitinilyticum</name>
    <dbReference type="NCBI Taxonomy" id="2980103"/>
    <lineage>
        <taxon>Bacteria</taxon>
        <taxon>Bacillati</taxon>
        <taxon>Bacillota</taxon>
        <taxon>Bacilli</taxon>
        <taxon>Bacillales</taxon>
        <taxon>Bacillaceae</taxon>
        <taxon>Alkalihalobacterium</taxon>
    </lineage>
</organism>
<evidence type="ECO:0000259" key="3">
    <source>
        <dbReference type="PROSITE" id="PS50213"/>
    </source>
</evidence>